<dbReference type="GO" id="GO:0061630">
    <property type="term" value="F:ubiquitin protein ligase activity"/>
    <property type="evidence" value="ECO:0007669"/>
    <property type="project" value="UniProtKB-EC"/>
</dbReference>
<comment type="subunit">
    <text evidence="1">Component of the Smc5-Smc6 complex.</text>
</comment>
<dbReference type="AlphaFoldDB" id="F2UP90"/>
<dbReference type="GeneID" id="16069468"/>
<gene>
    <name evidence="2" type="ORF">PTSG_10009</name>
</gene>
<keyword evidence="1" id="KW-0539">Nucleus</keyword>
<accession>F2UP90</accession>
<dbReference type="KEGG" id="sre:PTSG_10009"/>
<dbReference type="GO" id="GO:0000724">
    <property type="term" value="P:double-strand break repair via homologous recombination"/>
    <property type="evidence" value="ECO:0007669"/>
    <property type="project" value="TreeGrafter"/>
</dbReference>
<keyword evidence="1" id="KW-0833">Ubl conjugation pathway</keyword>
<name>F2UP90_SALR5</name>
<comment type="subcellular location">
    <subcellularLocation>
        <location evidence="1">Nucleus</location>
    </subcellularLocation>
</comment>
<keyword evidence="1" id="KW-0234">DNA repair</keyword>
<dbReference type="RefSeq" id="XP_004988926.1">
    <property type="nucleotide sequence ID" value="XM_004988869.1"/>
</dbReference>
<proteinExistence type="inferred from homology"/>
<dbReference type="PANTHER" id="PTHR20973">
    <property type="entry name" value="NON-SMC ELEMENT 1-RELATED"/>
    <property type="match status" value="1"/>
</dbReference>
<keyword evidence="1" id="KW-0862">Zinc</keyword>
<dbReference type="Pfam" id="PF07574">
    <property type="entry name" value="SMC_Nse1"/>
    <property type="match status" value="1"/>
</dbReference>
<dbReference type="OrthoDB" id="185455at2759"/>
<keyword evidence="1" id="KW-0233">DNA recombination</keyword>
<sequence length="177" mass="19679">MASQAVSASQMAMVGDADDDGVVKPHQPFLQALLFNSPMPEKDVQRIFQQAHAQHQPAEGEEAPDLREFVQQCNDKLKQVAMTINHCTDEVTGDTVYALVNTRVDLAARTYATRLDKFTLSLFNALVEEILSGDGFVNDKDAWQLGRRLELGTAKSAKQTYLQIVSPPFTLRRCRLG</sequence>
<evidence type="ECO:0000313" key="3">
    <source>
        <dbReference type="Proteomes" id="UP000007799"/>
    </source>
</evidence>
<organism evidence="3">
    <name type="scientific">Salpingoeca rosetta (strain ATCC 50818 / BSB-021)</name>
    <dbReference type="NCBI Taxonomy" id="946362"/>
    <lineage>
        <taxon>Eukaryota</taxon>
        <taxon>Choanoflagellata</taxon>
        <taxon>Craspedida</taxon>
        <taxon>Salpingoecidae</taxon>
        <taxon>Salpingoeca</taxon>
    </lineage>
</organism>
<dbReference type="EC" id="2.3.2.27" evidence="1"/>
<dbReference type="Proteomes" id="UP000007799">
    <property type="component" value="Unassembled WGS sequence"/>
</dbReference>
<keyword evidence="1" id="KW-0479">Metal-binding</keyword>
<comment type="similarity">
    <text evidence="1">Belongs to the NSE1 family.</text>
</comment>
<dbReference type="InParanoid" id="F2UP90"/>
<comment type="catalytic activity">
    <reaction evidence="1">
        <text>S-ubiquitinyl-[E2 ubiquitin-conjugating enzyme]-L-cysteine + [acceptor protein]-L-lysine = [E2 ubiquitin-conjugating enzyme]-L-cysteine + N(6)-ubiquitinyl-[acceptor protein]-L-lysine.</text>
        <dbReference type="EC" id="2.3.2.27"/>
    </reaction>
</comment>
<dbReference type="GO" id="GO:0008270">
    <property type="term" value="F:zinc ion binding"/>
    <property type="evidence" value="ECO:0007669"/>
    <property type="project" value="UniProtKB-KW"/>
</dbReference>
<dbReference type="InterPro" id="IPR011513">
    <property type="entry name" value="Nse1"/>
</dbReference>
<keyword evidence="1" id="KW-0863">Zinc-finger</keyword>
<keyword evidence="1" id="KW-0227">DNA damage</keyword>
<dbReference type="GO" id="GO:0030915">
    <property type="term" value="C:Smc5-Smc6 complex"/>
    <property type="evidence" value="ECO:0007669"/>
    <property type="project" value="UniProtKB-UniRule"/>
</dbReference>
<dbReference type="Gene3D" id="3.90.1150.220">
    <property type="match status" value="1"/>
</dbReference>
<reference evidence="2" key="1">
    <citation type="submission" date="2009-08" db="EMBL/GenBank/DDBJ databases">
        <title>Annotation of Salpingoeca rosetta.</title>
        <authorList>
            <consortium name="The Broad Institute Genome Sequencing Platform"/>
            <person name="Russ C."/>
            <person name="Cuomo C."/>
            <person name="Burger G."/>
            <person name="Gray M.W."/>
            <person name="Holland P.W.H."/>
            <person name="King N."/>
            <person name="Lang F.B.F."/>
            <person name="Roger A.J."/>
            <person name="Ruiz-Trillo I."/>
            <person name="Young S.K."/>
            <person name="Zeng Q."/>
            <person name="Gargeya S."/>
            <person name="Alvarado L."/>
            <person name="Berlin A."/>
            <person name="Chapman S.B."/>
            <person name="Chen Z."/>
            <person name="Freedman E."/>
            <person name="Gellesch M."/>
            <person name="Goldberg J."/>
            <person name="Griggs A."/>
            <person name="Gujja S."/>
            <person name="Heilman E."/>
            <person name="Heiman D."/>
            <person name="Howarth C."/>
            <person name="Mehta T."/>
            <person name="Neiman D."/>
            <person name="Pearson M."/>
            <person name="Roberts A."/>
            <person name="Saif S."/>
            <person name="Shea T."/>
            <person name="Shenoy N."/>
            <person name="Sisk P."/>
            <person name="Stolte C."/>
            <person name="Sykes S."/>
            <person name="White J."/>
            <person name="Yandava C."/>
            <person name="Haas B."/>
            <person name="Nusbaum C."/>
            <person name="Birren B."/>
        </authorList>
    </citation>
    <scope>NUCLEOTIDE SEQUENCE [LARGE SCALE GENOMIC DNA]</scope>
    <source>
        <strain evidence="2">ATCC 50818</strain>
    </source>
</reference>
<keyword evidence="1" id="KW-0808">Transferase</keyword>
<evidence type="ECO:0000313" key="2">
    <source>
        <dbReference type="EMBL" id="EGD79445.1"/>
    </source>
</evidence>
<evidence type="ECO:0000256" key="1">
    <source>
        <dbReference type="RuleBase" id="RU368018"/>
    </source>
</evidence>
<dbReference type="PANTHER" id="PTHR20973:SF0">
    <property type="entry name" value="NON-STRUCTURAL MAINTENANCE OF CHROMOSOMES ELEMENT 1 HOMOLOG"/>
    <property type="match status" value="1"/>
</dbReference>
<dbReference type="GO" id="GO:0005634">
    <property type="term" value="C:nucleus"/>
    <property type="evidence" value="ECO:0007669"/>
    <property type="project" value="UniProtKB-SubCell"/>
</dbReference>
<keyword evidence="3" id="KW-1185">Reference proteome</keyword>
<dbReference type="EMBL" id="GL832986">
    <property type="protein sequence ID" value="EGD79445.1"/>
    <property type="molecule type" value="Genomic_DNA"/>
</dbReference>
<protein>
    <recommendedName>
        <fullName evidence="1">Non-structural maintenance of chromosomes element 1 homolog</fullName>
        <ecNumber evidence="1">2.3.2.27</ecNumber>
    </recommendedName>
</protein>